<sequence length="100" mass="11411">MDSIGGRRRRRRRRRRRSMMAVGRPIDAQSLALPHSRNQRGTEDSGASGHKQQQQQTERRTSLTRRLQRGGDDHEEHTGQTVAGTLATSPTCTYVEYTHI</sequence>
<feature type="region of interest" description="Disordered" evidence="1">
    <location>
        <begin position="1"/>
        <end position="100"/>
    </location>
</feature>
<accession>M4BFU3</accession>
<feature type="compositionally biased region" description="Basic and acidic residues" evidence="1">
    <location>
        <begin position="69"/>
        <end position="78"/>
    </location>
</feature>
<dbReference type="VEuPathDB" id="FungiDB:HpaG805163"/>
<feature type="compositionally biased region" description="Polar residues" evidence="1">
    <location>
        <begin position="79"/>
        <end position="92"/>
    </location>
</feature>
<dbReference type="AlphaFoldDB" id="M4BFU3"/>
<dbReference type="InParanoid" id="M4BFU3"/>
<evidence type="ECO:0000313" key="2">
    <source>
        <dbReference type="EnsemblProtists" id="HpaP805163"/>
    </source>
</evidence>
<reference evidence="3" key="1">
    <citation type="journal article" date="2010" name="Science">
        <title>Signatures of adaptation to obligate biotrophy in the Hyaloperonospora arabidopsidis genome.</title>
        <authorList>
            <person name="Baxter L."/>
            <person name="Tripathy S."/>
            <person name="Ishaque N."/>
            <person name="Boot N."/>
            <person name="Cabral A."/>
            <person name="Kemen E."/>
            <person name="Thines M."/>
            <person name="Ah-Fong A."/>
            <person name="Anderson R."/>
            <person name="Badejoko W."/>
            <person name="Bittner-Eddy P."/>
            <person name="Boore J.L."/>
            <person name="Chibucos M.C."/>
            <person name="Coates M."/>
            <person name="Dehal P."/>
            <person name="Delehaunty K."/>
            <person name="Dong S."/>
            <person name="Downton P."/>
            <person name="Dumas B."/>
            <person name="Fabro G."/>
            <person name="Fronick C."/>
            <person name="Fuerstenberg S.I."/>
            <person name="Fulton L."/>
            <person name="Gaulin E."/>
            <person name="Govers F."/>
            <person name="Hughes L."/>
            <person name="Humphray S."/>
            <person name="Jiang R.H."/>
            <person name="Judelson H."/>
            <person name="Kamoun S."/>
            <person name="Kyung K."/>
            <person name="Meijer H."/>
            <person name="Minx P."/>
            <person name="Morris P."/>
            <person name="Nelson J."/>
            <person name="Phuntumart V."/>
            <person name="Qutob D."/>
            <person name="Rehmany A."/>
            <person name="Rougon-Cardoso A."/>
            <person name="Ryden P."/>
            <person name="Torto-Alalibo T."/>
            <person name="Studholme D."/>
            <person name="Wang Y."/>
            <person name="Win J."/>
            <person name="Wood J."/>
            <person name="Clifton S.W."/>
            <person name="Rogers J."/>
            <person name="Van den Ackerveken G."/>
            <person name="Jones J.D."/>
            <person name="McDowell J.M."/>
            <person name="Beynon J."/>
            <person name="Tyler B.M."/>
        </authorList>
    </citation>
    <scope>NUCLEOTIDE SEQUENCE [LARGE SCALE GENOMIC DNA]</scope>
    <source>
        <strain evidence="3">Emoy2</strain>
    </source>
</reference>
<dbReference type="HOGENOM" id="CLU_2311558_0_0_1"/>
<reference evidence="2" key="2">
    <citation type="submission" date="2015-06" db="UniProtKB">
        <authorList>
            <consortium name="EnsemblProtists"/>
        </authorList>
    </citation>
    <scope>IDENTIFICATION</scope>
    <source>
        <strain evidence="2">Emoy2</strain>
    </source>
</reference>
<evidence type="ECO:0000313" key="3">
    <source>
        <dbReference type="Proteomes" id="UP000011713"/>
    </source>
</evidence>
<organism evidence="2 3">
    <name type="scientific">Hyaloperonospora arabidopsidis (strain Emoy2)</name>
    <name type="common">Downy mildew agent</name>
    <name type="synonym">Peronospora arabidopsidis</name>
    <dbReference type="NCBI Taxonomy" id="559515"/>
    <lineage>
        <taxon>Eukaryota</taxon>
        <taxon>Sar</taxon>
        <taxon>Stramenopiles</taxon>
        <taxon>Oomycota</taxon>
        <taxon>Peronosporomycetes</taxon>
        <taxon>Peronosporales</taxon>
        <taxon>Peronosporaceae</taxon>
        <taxon>Hyaloperonospora</taxon>
    </lineage>
</organism>
<dbReference type="Proteomes" id="UP000011713">
    <property type="component" value="Unassembled WGS sequence"/>
</dbReference>
<dbReference type="EMBL" id="JH598211">
    <property type="status" value="NOT_ANNOTATED_CDS"/>
    <property type="molecule type" value="Genomic_DNA"/>
</dbReference>
<protein>
    <submittedName>
        <fullName evidence="2">Uncharacterized protein</fullName>
    </submittedName>
</protein>
<feature type="compositionally biased region" description="Basic residues" evidence="1">
    <location>
        <begin position="1"/>
        <end position="18"/>
    </location>
</feature>
<proteinExistence type="predicted"/>
<evidence type="ECO:0000256" key="1">
    <source>
        <dbReference type="SAM" id="MobiDB-lite"/>
    </source>
</evidence>
<name>M4BFU3_HYAAE</name>
<keyword evidence="3" id="KW-1185">Reference proteome</keyword>
<dbReference type="EnsemblProtists" id="HpaT805163">
    <property type="protein sequence ID" value="HpaP805163"/>
    <property type="gene ID" value="HpaG805163"/>
</dbReference>